<dbReference type="PANTHER" id="PTHR33990:SF1">
    <property type="entry name" value="PROTEIN YJDN"/>
    <property type="match status" value="1"/>
</dbReference>
<dbReference type="Proteomes" id="UP000642938">
    <property type="component" value="Unassembled WGS sequence"/>
</dbReference>
<sequence length="142" mass="16142">MATMHPYLNFDGKAEEAFNFYKSVFGGEFTFFAKMSDAPDSDKLSEEERNRVMHVALPINEQTILMASDCVPSMGHVLKEGNNMYINIQADSREDADRLFNGLSAGGTIEMPMEDMFWGDYFGSFKDKYGIQWMVNFSNQGQ</sequence>
<evidence type="ECO:0000313" key="5">
    <source>
        <dbReference type="Proteomes" id="UP000642938"/>
    </source>
</evidence>
<reference evidence="2" key="4">
    <citation type="submission" date="2024-05" db="EMBL/GenBank/DDBJ databases">
        <authorList>
            <person name="Sun Q."/>
            <person name="Zhou Y."/>
        </authorList>
    </citation>
    <scope>NUCLEOTIDE SEQUENCE</scope>
    <source>
        <strain evidence="2">CGMCC 1.15287</strain>
    </source>
</reference>
<keyword evidence="5" id="KW-1185">Reference proteome</keyword>
<comment type="caution">
    <text evidence="3">The sequence shown here is derived from an EMBL/GenBank/DDBJ whole genome shotgun (WGS) entry which is preliminary data.</text>
</comment>
<dbReference type="AlphaFoldDB" id="A0A7W6KFF7"/>
<dbReference type="InterPro" id="IPR029068">
    <property type="entry name" value="Glyas_Bleomycin-R_OHBP_Dase"/>
</dbReference>
<dbReference type="InterPro" id="IPR028973">
    <property type="entry name" value="PhnB-like"/>
</dbReference>
<proteinExistence type="predicted"/>
<gene>
    <name evidence="2" type="primary">phnB</name>
    <name evidence="2" type="ORF">GCM10007422_34410</name>
    <name evidence="3" type="ORF">GGQ60_003694</name>
</gene>
<dbReference type="Gene3D" id="3.10.180.10">
    <property type="entry name" value="2,3-Dihydroxybiphenyl 1,2-Dioxygenase, domain 1"/>
    <property type="match status" value="1"/>
</dbReference>
<dbReference type="SUPFAM" id="SSF54593">
    <property type="entry name" value="Glyoxalase/Bleomycin resistance protein/Dihydroxybiphenyl dioxygenase"/>
    <property type="match status" value="1"/>
</dbReference>
<dbReference type="RefSeq" id="WP_183766873.1">
    <property type="nucleotide sequence ID" value="NZ_BMHZ01000003.1"/>
</dbReference>
<dbReference type="CDD" id="cd06588">
    <property type="entry name" value="PhnB_like"/>
    <property type="match status" value="1"/>
</dbReference>
<evidence type="ECO:0000313" key="2">
    <source>
        <dbReference type="EMBL" id="GGH13653.1"/>
    </source>
</evidence>
<organism evidence="3 4">
    <name type="scientific">Pedobacter zeae</name>
    <dbReference type="NCBI Taxonomy" id="1737356"/>
    <lineage>
        <taxon>Bacteria</taxon>
        <taxon>Pseudomonadati</taxon>
        <taxon>Bacteroidota</taxon>
        <taxon>Sphingobacteriia</taxon>
        <taxon>Sphingobacteriales</taxon>
        <taxon>Sphingobacteriaceae</taxon>
        <taxon>Pedobacter</taxon>
    </lineage>
</organism>
<dbReference type="EMBL" id="JACIEF010000003">
    <property type="protein sequence ID" value="MBB4109685.1"/>
    <property type="molecule type" value="Genomic_DNA"/>
</dbReference>
<evidence type="ECO:0000313" key="3">
    <source>
        <dbReference type="EMBL" id="MBB4109685.1"/>
    </source>
</evidence>
<reference evidence="5" key="2">
    <citation type="journal article" date="2019" name="Int. J. Syst. Evol. Microbiol.">
        <title>The Global Catalogue of Microorganisms (GCM) 10K type strain sequencing project: providing services to taxonomists for standard genome sequencing and annotation.</title>
        <authorList>
            <consortium name="The Broad Institute Genomics Platform"/>
            <consortium name="The Broad Institute Genome Sequencing Center for Infectious Disease"/>
            <person name="Wu L."/>
            <person name="Ma J."/>
        </authorList>
    </citation>
    <scope>NUCLEOTIDE SEQUENCE [LARGE SCALE GENOMIC DNA]</scope>
    <source>
        <strain evidence="5">CGMCC 1.15287</strain>
    </source>
</reference>
<dbReference type="Proteomes" id="UP000532273">
    <property type="component" value="Unassembled WGS sequence"/>
</dbReference>
<accession>A0A7W6KFF7</accession>
<protein>
    <submittedName>
        <fullName evidence="3">PhnB protein</fullName>
    </submittedName>
    <submittedName>
        <fullName evidence="2">VOC family protein</fullName>
    </submittedName>
</protein>
<dbReference type="PANTHER" id="PTHR33990">
    <property type="entry name" value="PROTEIN YJDN-RELATED"/>
    <property type="match status" value="1"/>
</dbReference>
<evidence type="ECO:0000313" key="4">
    <source>
        <dbReference type="Proteomes" id="UP000532273"/>
    </source>
</evidence>
<dbReference type="EMBL" id="BMHZ01000003">
    <property type="protein sequence ID" value="GGH13653.1"/>
    <property type="molecule type" value="Genomic_DNA"/>
</dbReference>
<reference evidence="2" key="1">
    <citation type="journal article" date="2014" name="Int. J. Syst. Evol. Microbiol.">
        <title>Complete genome of a new Firmicutes species belonging to the dominant human colonic microbiota ('Ruminococcus bicirculans') reveals two chromosomes and a selective capacity to utilize plant glucans.</title>
        <authorList>
            <consortium name="NISC Comparative Sequencing Program"/>
            <person name="Wegmann U."/>
            <person name="Louis P."/>
            <person name="Goesmann A."/>
            <person name="Henrissat B."/>
            <person name="Duncan S.H."/>
            <person name="Flint H.J."/>
        </authorList>
    </citation>
    <scope>NUCLEOTIDE SEQUENCE</scope>
    <source>
        <strain evidence="2">CGMCC 1.15287</strain>
    </source>
</reference>
<reference evidence="3 4" key="3">
    <citation type="submission" date="2020-08" db="EMBL/GenBank/DDBJ databases">
        <title>Genomic Encyclopedia of Type Strains, Phase IV (KMG-IV): sequencing the most valuable type-strain genomes for metagenomic binning, comparative biology and taxonomic classification.</title>
        <authorList>
            <person name="Goeker M."/>
        </authorList>
    </citation>
    <scope>NUCLEOTIDE SEQUENCE [LARGE SCALE GENOMIC DNA]</scope>
    <source>
        <strain evidence="3 4">DSM 100774</strain>
    </source>
</reference>
<feature type="domain" description="PhnB-like" evidence="1">
    <location>
        <begin position="4"/>
        <end position="135"/>
    </location>
</feature>
<dbReference type="Pfam" id="PF06983">
    <property type="entry name" value="3-dmu-9_3-mt"/>
    <property type="match status" value="1"/>
</dbReference>
<name>A0A7W6KFF7_9SPHI</name>
<evidence type="ECO:0000259" key="1">
    <source>
        <dbReference type="Pfam" id="PF06983"/>
    </source>
</evidence>